<keyword evidence="1" id="KW-0732">Signal</keyword>
<name>A0ABX0GXU7_9ACTN</name>
<dbReference type="Proteomes" id="UP000800981">
    <property type="component" value="Unassembled WGS sequence"/>
</dbReference>
<evidence type="ECO:0000313" key="3">
    <source>
        <dbReference type="Proteomes" id="UP000800981"/>
    </source>
</evidence>
<feature type="chain" id="PRO_5046246026" description="Ig-like domain-containing protein" evidence="1">
    <location>
        <begin position="27"/>
        <end position="255"/>
    </location>
</feature>
<accession>A0ABX0GXU7</accession>
<evidence type="ECO:0008006" key="4">
    <source>
        <dbReference type="Google" id="ProtNLM"/>
    </source>
</evidence>
<proteinExistence type="predicted"/>
<evidence type="ECO:0000313" key="2">
    <source>
        <dbReference type="EMBL" id="NHC15822.1"/>
    </source>
</evidence>
<feature type="signal peptide" evidence="1">
    <location>
        <begin position="1"/>
        <end position="26"/>
    </location>
</feature>
<dbReference type="EMBL" id="JAANNP010000058">
    <property type="protein sequence ID" value="NHC15822.1"/>
    <property type="molecule type" value="Genomic_DNA"/>
</dbReference>
<sequence length="255" mass="25945">MGRTLLVALSGTALLATVAVAPTASAASACDIGPAVANTRVLASPIIAGKADTAVTIETTVSTPAECATVRTVSIRYNAADPDNSFYGGGWADLVSGDAHNGVYREALTVDNNSPAGVYNVSVVARDGNGMETTAAGAASYTVVRSTSVALRAKSYAVKRNTAVTLTGTLTRTVPGSVGFTPPSEWAAGEAVSIYTAPSKSSKQWKPVGQAITTRTGSFTIKAKVGKLAAFKAVYEGSDTLARSSSSAFLVTVTR</sequence>
<comment type="caution">
    <text evidence="2">The sequence shown here is derived from an EMBL/GenBank/DDBJ whole genome shotgun (WGS) entry which is preliminary data.</text>
</comment>
<dbReference type="RefSeq" id="WP_166284311.1">
    <property type="nucleotide sequence ID" value="NZ_JAANNP010000058.1"/>
</dbReference>
<dbReference type="PROSITE" id="PS51257">
    <property type="entry name" value="PROKAR_LIPOPROTEIN"/>
    <property type="match status" value="1"/>
</dbReference>
<reference evidence="2 3" key="1">
    <citation type="submission" date="2020-03" db="EMBL/GenBank/DDBJ databases">
        <title>Two novel Motilibacter sp.</title>
        <authorList>
            <person name="Liu S."/>
        </authorList>
    </citation>
    <scope>NUCLEOTIDE SEQUENCE [LARGE SCALE GENOMIC DNA]</scope>
    <source>
        <strain evidence="2 3">E257</strain>
    </source>
</reference>
<gene>
    <name evidence="2" type="ORF">G9H71_18735</name>
</gene>
<protein>
    <recommendedName>
        <fullName evidence="4">Ig-like domain-containing protein</fullName>
    </recommendedName>
</protein>
<keyword evidence="3" id="KW-1185">Reference proteome</keyword>
<organism evidence="2 3">
    <name type="scientific">Motilibacter deserti</name>
    <dbReference type="NCBI Taxonomy" id="2714956"/>
    <lineage>
        <taxon>Bacteria</taxon>
        <taxon>Bacillati</taxon>
        <taxon>Actinomycetota</taxon>
        <taxon>Actinomycetes</taxon>
        <taxon>Motilibacterales</taxon>
        <taxon>Motilibacteraceae</taxon>
        <taxon>Motilibacter</taxon>
    </lineage>
</organism>
<evidence type="ECO:0000256" key="1">
    <source>
        <dbReference type="SAM" id="SignalP"/>
    </source>
</evidence>